<dbReference type="InterPro" id="IPR050600">
    <property type="entry name" value="SETD3_SETD6_MTase"/>
</dbReference>
<dbReference type="Pfam" id="PF09273">
    <property type="entry name" value="Rubis-subs-bind"/>
    <property type="match status" value="1"/>
</dbReference>
<dbReference type="Pfam" id="PF00856">
    <property type="entry name" value="SET"/>
    <property type="match status" value="1"/>
</dbReference>
<evidence type="ECO:0000256" key="1">
    <source>
        <dbReference type="ARBA" id="ARBA00022603"/>
    </source>
</evidence>
<feature type="domain" description="SET" evidence="4">
    <location>
        <begin position="35"/>
        <end position="228"/>
    </location>
</feature>
<dbReference type="InterPro" id="IPR036464">
    <property type="entry name" value="Rubisco_LSMT_subst-bd_sf"/>
</dbReference>
<accession>A0ABY7VL99</accession>
<evidence type="ECO:0000259" key="4">
    <source>
        <dbReference type="Pfam" id="PF00856"/>
    </source>
</evidence>
<proteinExistence type="predicted"/>
<dbReference type="InterPro" id="IPR046341">
    <property type="entry name" value="SET_dom_sf"/>
</dbReference>
<dbReference type="PANTHER" id="PTHR13271">
    <property type="entry name" value="UNCHARACTERIZED PUTATIVE METHYLTRANSFERASE"/>
    <property type="match status" value="1"/>
</dbReference>
<gene>
    <name evidence="6" type="ORF">H3N35_09940</name>
</gene>
<evidence type="ECO:0000256" key="2">
    <source>
        <dbReference type="ARBA" id="ARBA00022679"/>
    </source>
</evidence>
<keyword evidence="2" id="KW-0808">Transferase</keyword>
<dbReference type="EMBL" id="CP059693">
    <property type="protein sequence ID" value="WDE13718.1"/>
    <property type="molecule type" value="Genomic_DNA"/>
</dbReference>
<keyword evidence="3" id="KW-0949">S-adenosyl-L-methionine</keyword>
<sequence>MNPYIPLRNWLTGQGAILTDIVIRQEEPFNRHLEADRTFVAQESLMQLPLSCIITAPLAQDTLNAQGVSEGYHLTPSMMLSLFLLLQKNTPHSKWLPYIEALPDNHPGHPLFWSETEINALAGSKAADHLSYKKCKLRQDYNRFFYDNPFGFEPGFELFLWAWVCVESRNFTLNIQGEKTLCLLPFVDMANHDPELGFCWRFDEKSQCCQIFSATDMAPGQQIFCDYGKKSNSRMLIHYGFIPEQNGQDEVELAFDDVVHLLMLQGKLQQAPADIAYPLSLSVGDEKKFTALMDFFRGLKNLHGQSDISKECSGLALLKCICQARLQGYATTLQQDEAVLEAQKGDLSGSMKNILRLHISEKRIYQNYIDMADVASELLQQDIKWQDDKSRLAYRHFYQYVEDTIIPLTEQAQITANSCYP</sequence>
<dbReference type="SUPFAM" id="SSF81822">
    <property type="entry name" value="RuBisCo LSMT C-terminal, substrate-binding domain"/>
    <property type="match status" value="1"/>
</dbReference>
<dbReference type="CDD" id="cd10527">
    <property type="entry name" value="SET_LSMT"/>
    <property type="match status" value="1"/>
</dbReference>
<feature type="domain" description="Rubisco LSMT substrate-binding" evidence="5">
    <location>
        <begin position="309"/>
        <end position="364"/>
    </location>
</feature>
<evidence type="ECO:0000256" key="3">
    <source>
        <dbReference type="ARBA" id="ARBA00022691"/>
    </source>
</evidence>
<dbReference type="SUPFAM" id="SSF82199">
    <property type="entry name" value="SET domain"/>
    <property type="match status" value="1"/>
</dbReference>
<dbReference type="Gene3D" id="3.90.1420.10">
    <property type="entry name" value="Rubisco LSMT, substrate-binding domain"/>
    <property type="match status" value="1"/>
</dbReference>
<keyword evidence="7" id="KW-1185">Reference proteome</keyword>
<name>A0ABY7VL99_9GAMM</name>
<keyword evidence="1" id="KW-0489">Methyltransferase</keyword>
<evidence type="ECO:0000313" key="7">
    <source>
        <dbReference type="Proteomes" id="UP001215231"/>
    </source>
</evidence>
<dbReference type="InterPro" id="IPR001214">
    <property type="entry name" value="SET_dom"/>
</dbReference>
<reference evidence="6 7" key="1">
    <citation type="journal article" date="2022" name="Mar. Drugs">
        <title>Bioassay-Guided Fractionation Leads to the Detection of Cholic Acid Generated by the Rare Thalassomonas sp.</title>
        <authorList>
            <person name="Pheiffer F."/>
            <person name="Schneider Y.K."/>
            <person name="Hansen E.H."/>
            <person name="Andersen J.H."/>
            <person name="Isaksson J."/>
            <person name="Busche T."/>
            <person name="R C."/>
            <person name="Kalinowski J."/>
            <person name="Zyl L.V."/>
            <person name="Trindade M."/>
        </authorList>
    </citation>
    <scope>NUCLEOTIDE SEQUENCE [LARGE SCALE GENOMIC DNA]</scope>
    <source>
        <strain evidence="6 7">A5K-61T</strain>
    </source>
</reference>
<dbReference type="PANTHER" id="PTHR13271:SF137">
    <property type="entry name" value="SET DOMAIN-CONTAINING PROTEIN"/>
    <property type="match status" value="1"/>
</dbReference>
<protein>
    <submittedName>
        <fullName evidence="6">SET domain-containing protein-lysine N-methyltransferase</fullName>
    </submittedName>
</protein>
<dbReference type="Gene3D" id="3.90.1410.10">
    <property type="entry name" value="set domain protein methyltransferase, domain 1"/>
    <property type="match status" value="1"/>
</dbReference>
<dbReference type="RefSeq" id="WP_274054147.1">
    <property type="nucleotide sequence ID" value="NZ_CP059693.1"/>
</dbReference>
<organism evidence="6 7">
    <name type="scientific">Thalassomonas haliotis</name>
    <dbReference type="NCBI Taxonomy" id="485448"/>
    <lineage>
        <taxon>Bacteria</taxon>
        <taxon>Pseudomonadati</taxon>
        <taxon>Pseudomonadota</taxon>
        <taxon>Gammaproteobacteria</taxon>
        <taxon>Alteromonadales</taxon>
        <taxon>Colwelliaceae</taxon>
        <taxon>Thalassomonas</taxon>
    </lineage>
</organism>
<evidence type="ECO:0000259" key="5">
    <source>
        <dbReference type="Pfam" id="PF09273"/>
    </source>
</evidence>
<dbReference type="InterPro" id="IPR015353">
    <property type="entry name" value="Rubisco_LSMT_subst-bd"/>
</dbReference>
<dbReference type="Proteomes" id="UP001215231">
    <property type="component" value="Chromosome"/>
</dbReference>
<evidence type="ECO:0000313" key="6">
    <source>
        <dbReference type="EMBL" id="WDE13718.1"/>
    </source>
</evidence>